<dbReference type="EMBL" id="BLAL01000158">
    <property type="protein sequence ID" value="GES85956.1"/>
    <property type="molecule type" value="Genomic_DNA"/>
</dbReference>
<accession>A0A8H3QNI6</accession>
<proteinExistence type="predicted"/>
<sequence length="171" mass="20548">MKNMKQCRQIMKKDMILISQKKSYSLMKHWLKISYHLMMVILLHIFQNLTTAALFCWIYKHNISTNAYENLVDIIMRPEFNRDHIQNLSQFHQKKHHNFKGFKDAYQLSISDIIWNVLNKPITIKGNVFWCWCRFKNKIRVLAWYLMGRVTSFRSKKQLMISGGNYLLNAS</sequence>
<evidence type="ECO:0000313" key="1">
    <source>
        <dbReference type="EMBL" id="GES85956.1"/>
    </source>
</evidence>
<reference evidence="1" key="1">
    <citation type="submission" date="2019-10" db="EMBL/GenBank/DDBJ databases">
        <title>Conservation and host-specific expression of non-tandemly repeated heterogenous ribosome RNA gene in arbuscular mycorrhizal fungi.</title>
        <authorList>
            <person name="Maeda T."/>
            <person name="Kobayashi Y."/>
            <person name="Nakagawa T."/>
            <person name="Ezawa T."/>
            <person name="Yamaguchi K."/>
            <person name="Bino T."/>
            <person name="Nishimoto Y."/>
            <person name="Shigenobu S."/>
            <person name="Kawaguchi M."/>
        </authorList>
    </citation>
    <scope>NUCLEOTIDE SEQUENCE</scope>
    <source>
        <strain evidence="1">HR1</strain>
    </source>
</reference>
<gene>
    <name evidence="1" type="ORF">RCL2_001304800</name>
</gene>
<name>A0A8H3QNI6_9GLOM</name>
<dbReference type="Proteomes" id="UP000615446">
    <property type="component" value="Unassembled WGS sequence"/>
</dbReference>
<dbReference type="AlphaFoldDB" id="A0A8H3QNI6"/>
<protein>
    <submittedName>
        <fullName evidence="1">Uncharacterized protein</fullName>
    </submittedName>
</protein>
<comment type="caution">
    <text evidence="1">The sequence shown here is derived from an EMBL/GenBank/DDBJ whole genome shotgun (WGS) entry which is preliminary data.</text>
</comment>
<evidence type="ECO:0000313" key="2">
    <source>
        <dbReference type="Proteomes" id="UP000615446"/>
    </source>
</evidence>
<organism evidence="1 2">
    <name type="scientific">Rhizophagus clarus</name>
    <dbReference type="NCBI Taxonomy" id="94130"/>
    <lineage>
        <taxon>Eukaryota</taxon>
        <taxon>Fungi</taxon>
        <taxon>Fungi incertae sedis</taxon>
        <taxon>Mucoromycota</taxon>
        <taxon>Glomeromycotina</taxon>
        <taxon>Glomeromycetes</taxon>
        <taxon>Glomerales</taxon>
        <taxon>Glomeraceae</taxon>
        <taxon>Rhizophagus</taxon>
    </lineage>
</organism>